<comment type="caution">
    <text evidence="1">The sequence shown here is derived from an EMBL/GenBank/DDBJ whole genome shotgun (WGS) entry which is preliminary data.</text>
</comment>
<organism evidence="1 2">
    <name type="scientific">Nocardia nova</name>
    <dbReference type="NCBI Taxonomy" id="37330"/>
    <lineage>
        <taxon>Bacteria</taxon>
        <taxon>Bacillati</taxon>
        <taxon>Actinomycetota</taxon>
        <taxon>Actinomycetes</taxon>
        <taxon>Mycobacteriales</taxon>
        <taxon>Nocardiaceae</taxon>
        <taxon>Nocardia</taxon>
    </lineage>
</organism>
<dbReference type="RefSeq" id="WP_104377818.1">
    <property type="nucleotide sequence ID" value="NZ_PSZC01000026.1"/>
</dbReference>
<dbReference type="AlphaFoldDB" id="A0A2S6AI57"/>
<sequence>MTESDQMFVVGKDGAPRGMVDVDRLQSDATLLMYEMAAAAGNDAAVDRIGIEWAARLDPDAMGYTAAGALSLMTRNILAPLLEVLDRALPELKFREKLAECRDDAARTLGGGR</sequence>
<evidence type="ECO:0000313" key="2">
    <source>
        <dbReference type="Proteomes" id="UP000239874"/>
    </source>
</evidence>
<gene>
    <name evidence="1" type="ORF">C5E45_28300</name>
</gene>
<reference evidence="1 2" key="1">
    <citation type="submission" date="2018-02" db="EMBL/GenBank/DDBJ databases">
        <title>8 Nocardia nova and 1 Nocardia cyriacigeorgica strain used for evolution to TMP-SMX.</title>
        <authorList>
            <person name="Mehta H."/>
            <person name="Weng J."/>
            <person name="Shamoo Y."/>
        </authorList>
    </citation>
    <scope>NUCLEOTIDE SEQUENCE [LARGE SCALE GENOMIC DNA]</scope>
    <source>
        <strain evidence="1 2">MDA3139</strain>
    </source>
</reference>
<dbReference type="EMBL" id="PSZC01000026">
    <property type="protein sequence ID" value="PPJ34920.1"/>
    <property type="molecule type" value="Genomic_DNA"/>
</dbReference>
<dbReference type="Proteomes" id="UP000239874">
    <property type="component" value="Unassembled WGS sequence"/>
</dbReference>
<evidence type="ECO:0000313" key="1">
    <source>
        <dbReference type="EMBL" id="PPJ34920.1"/>
    </source>
</evidence>
<name>A0A2S6AI57_9NOCA</name>
<dbReference type="OrthoDB" id="4375197at2"/>
<accession>A0A2S6AI57</accession>
<proteinExistence type="predicted"/>
<protein>
    <submittedName>
        <fullName evidence="1">Uncharacterized protein</fullName>
    </submittedName>
</protein>